<comment type="catalytic activity">
    <reaction evidence="12">
        <text>L-seryl-[protein] + ATP = O-phospho-L-seryl-[protein] + ADP + H(+)</text>
        <dbReference type="Rhea" id="RHEA:17989"/>
        <dbReference type="Rhea" id="RHEA-COMP:9863"/>
        <dbReference type="Rhea" id="RHEA-COMP:11604"/>
        <dbReference type="ChEBI" id="CHEBI:15378"/>
        <dbReference type="ChEBI" id="CHEBI:29999"/>
        <dbReference type="ChEBI" id="CHEBI:30616"/>
        <dbReference type="ChEBI" id="CHEBI:83421"/>
        <dbReference type="ChEBI" id="CHEBI:456216"/>
        <dbReference type="EC" id="2.7.11.1"/>
    </reaction>
</comment>
<evidence type="ECO:0000256" key="10">
    <source>
        <dbReference type="ARBA" id="ARBA00022840"/>
    </source>
</evidence>
<evidence type="ECO:0000256" key="11">
    <source>
        <dbReference type="ARBA" id="ARBA00047899"/>
    </source>
</evidence>
<dbReference type="InterPro" id="IPR011009">
    <property type="entry name" value="Kinase-like_dom_sf"/>
</dbReference>
<dbReference type="FunFam" id="3.30.200.20:FF:000114">
    <property type="entry name" value="serine/threonine-protein kinase OSR1 isoform X1"/>
    <property type="match status" value="1"/>
</dbReference>
<dbReference type="PROSITE" id="PS50011">
    <property type="entry name" value="PROTEIN_KINASE_DOM"/>
    <property type="match status" value="1"/>
</dbReference>
<keyword evidence="4" id="KW-0963">Cytoplasm</keyword>
<dbReference type="Gene3D" id="3.10.20.90">
    <property type="entry name" value="Phosphatidylinositol 3-kinase Catalytic Subunit, Chain A, domain 1"/>
    <property type="match status" value="1"/>
</dbReference>
<dbReference type="GO" id="GO:0005524">
    <property type="term" value="F:ATP binding"/>
    <property type="evidence" value="ECO:0007669"/>
    <property type="project" value="UniProtKB-UniRule"/>
</dbReference>
<dbReference type="CDD" id="cd06610">
    <property type="entry name" value="STKc_OSR1_SPAK"/>
    <property type="match status" value="1"/>
</dbReference>
<keyword evidence="7" id="KW-0808">Transferase</keyword>
<dbReference type="SMART" id="SM00220">
    <property type="entry name" value="S_TKc"/>
    <property type="match status" value="1"/>
</dbReference>
<dbReference type="Pfam" id="PF12202">
    <property type="entry name" value="OSR1_C"/>
    <property type="match status" value="1"/>
</dbReference>
<dbReference type="GO" id="GO:0004674">
    <property type="term" value="F:protein serine/threonine kinase activity"/>
    <property type="evidence" value="ECO:0007669"/>
    <property type="project" value="UniProtKB-KW"/>
</dbReference>
<evidence type="ECO:0000256" key="13">
    <source>
        <dbReference type="PROSITE-ProRule" id="PRU10141"/>
    </source>
</evidence>
<dbReference type="Proteomes" id="UP000472277">
    <property type="component" value="Chromosome 20"/>
</dbReference>
<evidence type="ECO:0000256" key="4">
    <source>
        <dbReference type="ARBA" id="ARBA00022490"/>
    </source>
</evidence>
<dbReference type="GeneTree" id="ENSGT00940000154621"/>
<keyword evidence="10 13" id="KW-0067">ATP-binding</keyword>
<evidence type="ECO:0000256" key="6">
    <source>
        <dbReference type="ARBA" id="ARBA00022553"/>
    </source>
</evidence>
<evidence type="ECO:0000259" key="14">
    <source>
        <dbReference type="PROSITE" id="PS50011"/>
    </source>
</evidence>
<dbReference type="Pfam" id="PF00069">
    <property type="entry name" value="Pkinase"/>
    <property type="match status" value="1"/>
</dbReference>
<evidence type="ECO:0000256" key="3">
    <source>
        <dbReference type="ARBA" id="ARBA00012513"/>
    </source>
</evidence>
<dbReference type="InterPro" id="IPR050629">
    <property type="entry name" value="STE20/SPS1-PAK"/>
</dbReference>
<dbReference type="PANTHER" id="PTHR48012:SF14">
    <property type="entry name" value="STE20_SPS1-RELATED PROLINE-ALANINE-RICH PROTEIN KINASE"/>
    <property type="match status" value="1"/>
</dbReference>
<feature type="domain" description="Protein kinase" evidence="14">
    <location>
        <begin position="29"/>
        <end position="303"/>
    </location>
</feature>
<reference evidence="15" key="1">
    <citation type="submission" date="2025-08" db="UniProtKB">
        <authorList>
            <consortium name="Ensembl"/>
        </authorList>
    </citation>
    <scope>IDENTIFICATION</scope>
</reference>
<evidence type="ECO:0000256" key="7">
    <source>
        <dbReference type="ARBA" id="ARBA00022679"/>
    </source>
</evidence>
<evidence type="ECO:0000256" key="5">
    <source>
        <dbReference type="ARBA" id="ARBA00022527"/>
    </source>
</evidence>
<evidence type="ECO:0000313" key="15">
    <source>
        <dbReference type="Ensembl" id="ENSSTUP00000021941.1"/>
    </source>
</evidence>
<feature type="binding site" evidence="13">
    <location>
        <position position="58"/>
    </location>
    <ligand>
        <name>ATP</name>
        <dbReference type="ChEBI" id="CHEBI:30616"/>
    </ligand>
</feature>
<keyword evidence="8 13" id="KW-0547">Nucleotide-binding</keyword>
<keyword evidence="6" id="KW-0597">Phosphoprotein</keyword>
<dbReference type="SUPFAM" id="SSF56112">
    <property type="entry name" value="Protein kinase-like (PK-like)"/>
    <property type="match status" value="1"/>
</dbReference>
<protein>
    <recommendedName>
        <fullName evidence="3">non-specific serine/threonine protein kinase</fullName>
        <ecNumber evidence="3">2.7.11.1</ecNumber>
    </recommendedName>
</protein>
<dbReference type="AlphaFoldDB" id="A0A673XNE0"/>
<comment type="subcellular location">
    <subcellularLocation>
        <location evidence="1">Cytoplasm</location>
    </subcellularLocation>
</comment>
<keyword evidence="9" id="KW-0418">Kinase</keyword>
<dbReference type="InterPro" id="IPR000719">
    <property type="entry name" value="Prot_kinase_dom"/>
</dbReference>
<accession>A0A673XNE0</accession>
<dbReference type="Gene3D" id="1.10.510.10">
    <property type="entry name" value="Transferase(Phosphotransferase) domain 1"/>
    <property type="match status" value="1"/>
</dbReference>
<evidence type="ECO:0000256" key="9">
    <source>
        <dbReference type="ARBA" id="ARBA00022777"/>
    </source>
</evidence>
<keyword evidence="5" id="KW-0723">Serine/threonine-protein kinase</keyword>
<gene>
    <name evidence="15" type="primary">STK39</name>
    <name evidence="15" type="synonym">stk39</name>
</gene>
<comment type="similarity">
    <text evidence="2">Belongs to the protein kinase superfamily. STE Ser/Thr protein kinase family. STE20 subfamily.</text>
</comment>
<dbReference type="GO" id="GO:0005829">
    <property type="term" value="C:cytosol"/>
    <property type="evidence" value="ECO:0007669"/>
    <property type="project" value="TreeGrafter"/>
</dbReference>
<evidence type="ECO:0000256" key="1">
    <source>
        <dbReference type="ARBA" id="ARBA00004496"/>
    </source>
</evidence>
<dbReference type="EC" id="2.7.11.1" evidence="3"/>
<dbReference type="PROSITE" id="PS00107">
    <property type="entry name" value="PROTEIN_KINASE_ATP"/>
    <property type="match status" value="1"/>
</dbReference>
<reference evidence="15" key="2">
    <citation type="submission" date="2025-09" db="UniProtKB">
        <authorList>
            <consortium name="Ensembl"/>
        </authorList>
    </citation>
    <scope>IDENTIFICATION</scope>
</reference>
<sequence length="483" mass="53322">MAEQGESPAPVQNPQPVLTTSWPITRESYELQEVIGSGATAVVQAALCTPRQERVAIKRINLEKCQTSMDELLKEIQAMSQCNHPNVVTYYTSFVVKDELWLVMKLLSGGSMLDIIKHTFSRGEHKNGVLDELIIATILKEVLEGLDYLHRNGQIHRDVKAGNILLGEDGSVQIADFGVSAFLATGGDMTRNKVRKTFVGTPCWMAPEVMEQVRGYDFKADIWSFGITAIELATGSAPYHRYPPMKVLMLTLQNDPPTLDTGVEDKEMLKKYGKSFRKLITLCLQKEPAKRPTAAELLKCKFFQKAKNREYLIEKLLCRAPNITQRAKRVRRVPGSSGHLHKMEDGDWEWSDDELDVGSEEGKAAVNQGRVGETMARDAHQNLATGAGGKISVSSAAEADLLISLLRNSRKELNDIRFEFTPGRDTAIGVSQELFSAGLVNGHDVAAGKPNPFNLLLHQVSGCDDTEIADDVKLIGFAQLSVS</sequence>
<dbReference type="InterPro" id="IPR024678">
    <property type="entry name" value="Kinase_OSR1/WNK_CCT"/>
</dbReference>
<dbReference type="InterPro" id="IPR017441">
    <property type="entry name" value="Protein_kinase_ATP_BS"/>
</dbReference>
<dbReference type="FunFam" id="1.10.510.10:FF:000068">
    <property type="entry name" value="STE20/SPS1-related proline-alanine-rich protein kinase"/>
    <property type="match status" value="1"/>
</dbReference>
<organism evidence="15 16">
    <name type="scientific">Salmo trutta</name>
    <name type="common">Brown trout</name>
    <dbReference type="NCBI Taxonomy" id="8032"/>
    <lineage>
        <taxon>Eukaryota</taxon>
        <taxon>Metazoa</taxon>
        <taxon>Chordata</taxon>
        <taxon>Craniata</taxon>
        <taxon>Vertebrata</taxon>
        <taxon>Euteleostomi</taxon>
        <taxon>Actinopterygii</taxon>
        <taxon>Neopterygii</taxon>
        <taxon>Teleostei</taxon>
        <taxon>Protacanthopterygii</taxon>
        <taxon>Salmoniformes</taxon>
        <taxon>Salmonidae</taxon>
        <taxon>Salmoninae</taxon>
        <taxon>Salmo</taxon>
    </lineage>
</organism>
<dbReference type="GO" id="GO:0010820">
    <property type="term" value="P:positive regulation of T cell chemotaxis"/>
    <property type="evidence" value="ECO:0007669"/>
    <property type="project" value="TreeGrafter"/>
</dbReference>
<dbReference type="Ensembl" id="ENSSTUT00000023046.1">
    <property type="protein sequence ID" value="ENSSTUP00000021941.1"/>
    <property type="gene ID" value="ENSSTUG00000008523.1"/>
</dbReference>
<name>A0A673XNE0_SALTR</name>
<dbReference type="Gene3D" id="3.30.200.20">
    <property type="entry name" value="Phosphorylase Kinase, domain 1"/>
    <property type="match status" value="1"/>
</dbReference>
<keyword evidence="16" id="KW-1185">Reference proteome</keyword>
<evidence type="ECO:0000256" key="2">
    <source>
        <dbReference type="ARBA" id="ARBA00008874"/>
    </source>
</evidence>
<evidence type="ECO:0000256" key="8">
    <source>
        <dbReference type="ARBA" id="ARBA00022741"/>
    </source>
</evidence>
<dbReference type="GO" id="GO:0035556">
    <property type="term" value="P:intracellular signal transduction"/>
    <property type="evidence" value="ECO:0007669"/>
    <property type="project" value="TreeGrafter"/>
</dbReference>
<evidence type="ECO:0000313" key="16">
    <source>
        <dbReference type="Proteomes" id="UP000472277"/>
    </source>
</evidence>
<comment type="catalytic activity">
    <reaction evidence="11">
        <text>L-threonyl-[protein] + ATP = O-phospho-L-threonyl-[protein] + ADP + H(+)</text>
        <dbReference type="Rhea" id="RHEA:46608"/>
        <dbReference type="Rhea" id="RHEA-COMP:11060"/>
        <dbReference type="Rhea" id="RHEA-COMP:11605"/>
        <dbReference type="ChEBI" id="CHEBI:15378"/>
        <dbReference type="ChEBI" id="CHEBI:30013"/>
        <dbReference type="ChEBI" id="CHEBI:30616"/>
        <dbReference type="ChEBI" id="CHEBI:61977"/>
        <dbReference type="ChEBI" id="CHEBI:456216"/>
        <dbReference type="EC" id="2.7.11.1"/>
    </reaction>
</comment>
<evidence type="ECO:0000256" key="12">
    <source>
        <dbReference type="ARBA" id="ARBA00048679"/>
    </source>
</evidence>
<dbReference type="PANTHER" id="PTHR48012">
    <property type="entry name" value="STERILE20-LIKE KINASE, ISOFORM B-RELATED"/>
    <property type="match status" value="1"/>
</dbReference>
<proteinExistence type="inferred from homology"/>